<dbReference type="RefSeq" id="WP_225552332.1">
    <property type="nucleotide sequence ID" value="NZ_JADEYP010000010.1"/>
</dbReference>
<comment type="caution">
    <text evidence="5">The sequence shown here is derived from an EMBL/GenBank/DDBJ whole genome shotgun (WGS) entry which is preliminary data.</text>
</comment>
<dbReference type="EMBL" id="JADEYP010000010">
    <property type="protein sequence ID" value="MCA5004942.1"/>
    <property type="molecule type" value="Genomic_DNA"/>
</dbReference>
<evidence type="ECO:0000256" key="3">
    <source>
        <dbReference type="ARBA" id="ARBA00023136"/>
    </source>
</evidence>
<evidence type="ECO:0000256" key="2">
    <source>
        <dbReference type="ARBA" id="ARBA00022475"/>
    </source>
</evidence>
<keyword evidence="2" id="KW-1003">Cell membrane</keyword>
<comment type="subcellular location">
    <subcellularLocation>
        <location evidence="1">Cell membrane</location>
    </subcellularLocation>
</comment>
<evidence type="ECO:0000313" key="5">
    <source>
        <dbReference type="EMBL" id="MCA5004942.1"/>
    </source>
</evidence>
<feature type="chain" id="PRO_5045482958" evidence="4">
    <location>
        <begin position="23"/>
        <end position="293"/>
    </location>
</feature>
<dbReference type="Proteomes" id="UP001165302">
    <property type="component" value="Unassembled WGS sequence"/>
</dbReference>
<name>A0ABS7Z467_9SPHI</name>
<gene>
    <name evidence="5" type="ORF">IPZ78_07210</name>
</gene>
<accession>A0ABS7Z467</accession>
<proteinExistence type="predicted"/>
<dbReference type="InterPro" id="IPR015943">
    <property type="entry name" value="WD40/YVTN_repeat-like_dom_sf"/>
</dbReference>
<dbReference type="Pfam" id="PF06977">
    <property type="entry name" value="SdiA-regulated"/>
    <property type="match status" value="1"/>
</dbReference>
<sequence length="293" mass="32683">MKNKALLILSTLLMTVISSCQTSSSGQQKTNEATSSAAPFEFDLSQPIKLTLSSILDEISGITFHPDNAGILYAIQDEDGKVFTYDIASEKIVDEFSFGKNGDYEDIATDGKYIYVLRSDGDIYYFPFAHNNDKSLVKIIKNVLPKGEYESLAYNSKENTLIALCKECKVDKSASTLTGYTFEILGDGTLNKPTMFAVQISDLKALDNTISKTIKPSAITFNHKTNEWYIISSIDKILIATDMNFKPRFVIPIKRDQFEQPEGMAVNQNGDLYISNEISNALSSTLYKFQLKK</sequence>
<evidence type="ECO:0000256" key="1">
    <source>
        <dbReference type="ARBA" id="ARBA00004236"/>
    </source>
</evidence>
<keyword evidence="4" id="KW-0732">Signal</keyword>
<dbReference type="Gene3D" id="2.130.10.10">
    <property type="entry name" value="YVTN repeat-like/Quinoprotein amine dehydrogenase"/>
    <property type="match status" value="1"/>
</dbReference>
<keyword evidence="3" id="KW-0472">Membrane</keyword>
<reference evidence="5" key="1">
    <citation type="submission" date="2020-10" db="EMBL/GenBank/DDBJ databases">
        <authorList>
            <person name="Lu T."/>
            <person name="Wang Q."/>
            <person name="Han X."/>
        </authorList>
    </citation>
    <scope>NUCLEOTIDE SEQUENCE</scope>
    <source>
        <strain evidence="5">WQ 366</strain>
    </source>
</reference>
<protein>
    <submittedName>
        <fullName evidence="5">SdiA-regulated domain-containing protein</fullName>
    </submittedName>
</protein>
<evidence type="ECO:0000256" key="4">
    <source>
        <dbReference type="SAM" id="SignalP"/>
    </source>
</evidence>
<feature type="signal peptide" evidence="4">
    <location>
        <begin position="1"/>
        <end position="22"/>
    </location>
</feature>
<evidence type="ECO:0000313" key="6">
    <source>
        <dbReference type="Proteomes" id="UP001165302"/>
    </source>
</evidence>
<dbReference type="PROSITE" id="PS51257">
    <property type="entry name" value="PROKAR_LIPOPROTEIN"/>
    <property type="match status" value="1"/>
</dbReference>
<organism evidence="5 6">
    <name type="scientific">Sphingobacterium bovistauri</name>
    <dbReference type="NCBI Taxonomy" id="2781959"/>
    <lineage>
        <taxon>Bacteria</taxon>
        <taxon>Pseudomonadati</taxon>
        <taxon>Bacteroidota</taxon>
        <taxon>Sphingobacteriia</taxon>
        <taxon>Sphingobacteriales</taxon>
        <taxon>Sphingobacteriaceae</taxon>
        <taxon>Sphingobacterium</taxon>
    </lineage>
</organism>
<dbReference type="SUPFAM" id="SSF101898">
    <property type="entry name" value="NHL repeat"/>
    <property type="match status" value="1"/>
</dbReference>
<keyword evidence="6" id="KW-1185">Reference proteome</keyword>
<dbReference type="InterPro" id="IPR009722">
    <property type="entry name" value="YjiK/CarP"/>
</dbReference>